<accession>A0AAE0UAV1</accession>
<feature type="compositionally biased region" description="Basic and acidic residues" evidence="1">
    <location>
        <begin position="771"/>
        <end position="789"/>
    </location>
</feature>
<protein>
    <recommendedName>
        <fullName evidence="2">DUF2293 domain-containing protein</fullName>
    </recommendedName>
</protein>
<feature type="region of interest" description="Disordered" evidence="1">
    <location>
        <begin position="623"/>
        <end position="651"/>
    </location>
</feature>
<feature type="region of interest" description="Disordered" evidence="1">
    <location>
        <begin position="286"/>
        <end position="388"/>
    </location>
</feature>
<feature type="region of interest" description="Disordered" evidence="1">
    <location>
        <begin position="875"/>
        <end position="894"/>
    </location>
</feature>
<evidence type="ECO:0000313" key="3">
    <source>
        <dbReference type="EMBL" id="KAK3397371.1"/>
    </source>
</evidence>
<dbReference type="PANTHER" id="PTHR38113">
    <property type="match status" value="1"/>
</dbReference>
<dbReference type="AlphaFoldDB" id="A0AAE0UAV1"/>
<proteinExistence type="predicted"/>
<evidence type="ECO:0000256" key="1">
    <source>
        <dbReference type="SAM" id="MobiDB-lite"/>
    </source>
</evidence>
<evidence type="ECO:0000313" key="4">
    <source>
        <dbReference type="Proteomes" id="UP001281003"/>
    </source>
</evidence>
<dbReference type="Proteomes" id="UP001281003">
    <property type="component" value="Unassembled WGS sequence"/>
</dbReference>
<organism evidence="3 4">
    <name type="scientific">Sordaria brevicollis</name>
    <dbReference type="NCBI Taxonomy" id="83679"/>
    <lineage>
        <taxon>Eukaryota</taxon>
        <taxon>Fungi</taxon>
        <taxon>Dikarya</taxon>
        <taxon>Ascomycota</taxon>
        <taxon>Pezizomycotina</taxon>
        <taxon>Sordariomycetes</taxon>
        <taxon>Sordariomycetidae</taxon>
        <taxon>Sordariales</taxon>
        <taxon>Sordariaceae</taxon>
        <taxon>Sordaria</taxon>
    </lineage>
</organism>
<feature type="region of interest" description="Disordered" evidence="1">
    <location>
        <begin position="680"/>
        <end position="721"/>
    </location>
</feature>
<feature type="compositionally biased region" description="Acidic residues" evidence="1">
    <location>
        <begin position="291"/>
        <end position="310"/>
    </location>
</feature>
<feature type="region of interest" description="Disordered" evidence="1">
    <location>
        <begin position="756"/>
        <end position="789"/>
    </location>
</feature>
<gene>
    <name evidence="3" type="ORF">B0T20DRAFT_356943</name>
</gene>
<feature type="compositionally biased region" description="Basic and acidic residues" evidence="1">
    <location>
        <begin position="639"/>
        <end position="651"/>
    </location>
</feature>
<dbReference type="Pfam" id="PF10056">
    <property type="entry name" value="DUF2293"/>
    <property type="match status" value="1"/>
</dbReference>
<reference evidence="3" key="2">
    <citation type="submission" date="2023-07" db="EMBL/GenBank/DDBJ databases">
        <authorList>
            <consortium name="Lawrence Berkeley National Laboratory"/>
            <person name="Haridas S."/>
            <person name="Hensen N."/>
            <person name="Bonometti L."/>
            <person name="Westerberg I."/>
            <person name="Brannstrom I.O."/>
            <person name="Guillou S."/>
            <person name="Cros-Aarteil S."/>
            <person name="Calhoun S."/>
            <person name="Kuo A."/>
            <person name="Mondo S."/>
            <person name="Pangilinan J."/>
            <person name="Riley R."/>
            <person name="LaButti K."/>
            <person name="Andreopoulos B."/>
            <person name="Lipzen A."/>
            <person name="Chen C."/>
            <person name="Yanf M."/>
            <person name="Daum C."/>
            <person name="Ng V."/>
            <person name="Clum A."/>
            <person name="Steindorff A."/>
            <person name="Ohm R."/>
            <person name="Martin F."/>
            <person name="Silar P."/>
            <person name="Natvig D."/>
            <person name="Lalanne C."/>
            <person name="Gautier V."/>
            <person name="Ament-velasquez S.L."/>
            <person name="Kruys A."/>
            <person name="Hutchinson M.I."/>
            <person name="Powell A.J."/>
            <person name="Barry K."/>
            <person name="Miller A.N."/>
            <person name="Grigoriev I.V."/>
            <person name="Debuchy R."/>
            <person name="Gladieux P."/>
            <person name="Thoren M.H."/>
            <person name="Johannesson H."/>
        </authorList>
    </citation>
    <scope>NUCLEOTIDE SEQUENCE</scope>
    <source>
        <strain evidence="3">FGSC 1904</strain>
    </source>
</reference>
<feature type="compositionally biased region" description="Basic and acidic residues" evidence="1">
    <location>
        <begin position="1"/>
        <end position="18"/>
    </location>
</feature>
<feature type="region of interest" description="Disordered" evidence="1">
    <location>
        <begin position="147"/>
        <end position="167"/>
    </location>
</feature>
<reference evidence="3" key="1">
    <citation type="journal article" date="2023" name="Mol. Phylogenet. Evol.">
        <title>Genome-scale phylogeny and comparative genomics of the fungal order Sordariales.</title>
        <authorList>
            <person name="Hensen N."/>
            <person name="Bonometti L."/>
            <person name="Westerberg I."/>
            <person name="Brannstrom I.O."/>
            <person name="Guillou S."/>
            <person name="Cros-Aarteil S."/>
            <person name="Calhoun S."/>
            <person name="Haridas S."/>
            <person name="Kuo A."/>
            <person name="Mondo S."/>
            <person name="Pangilinan J."/>
            <person name="Riley R."/>
            <person name="LaButti K."/>
            <person name="Andreopoulos B."/>
            <person name="Lipzen A."/>
            <person name="Chen C."/>
            <person name="Yan M."/>
            <person name="Daum C."/>
            <person name="Ng V."/>
            <person name="Clum A."/>
            <person name="Steindorff A."/>
            <person name="Ohm R.A."/>
            <person name="Martin F."/>
            <person name="Silar P."/>
            <person name="Natvig D.O."/>
            <person name="Lalanne C."/>
            <person name="Gautier V."/>
            <person name="Ament-Velasquez S.L."/>
            <person name="Kruys A."/>
            <person name="Hutchinson M.I."/>
            <person name="Powell A.J."/>
            <person name="Barry K."/>
            <person name="Miller A.N."/>
            <person name="Grigoriev I.V."/>
            <person name="Debuchy R."/>
            <person name="Gladieux P."/>
            <person name="Hiltunen Thoren M."/>
            <person name="Johannesson H."/>
        </authorList>
    </citation>
    <scope>NUCLEOTIDE SEQUENCE</scope>
    <source>
        <strain evidence="3">FGSC 1904</strain>
    </source>
</reference>
<dbReference type="EMBL" id="JAUTDP010000008">
    <property type="protein sequence ID" value="KAK3397371.1"/>
    <property type="molecule type" value="Genomic_DNA"/>
</dbReference>
<feature type="region of interest" description="Disordered" evidence="1">
    <location>
        <begin position="1"/>
        <end position="48"/>
    </location>
</feature>
<dbReference type="PANTHER" id="PTHR38113:SF1">
    <property type="entry name" value="DUF2293 DOMAIN-CONTAINING PROTEIN"/>
    <property type="match status" value="1"/>
</dbReference>
<sequence length="894" mass="101162">MGREKRTTGHGAARGEHAKARHQRDRKGNIMDWTAPLPPGLVAKPDRPQCSSKHKSWFEFIENKDKKKKLEIEFTEDREPPPGFEFVPIGNPTLTSACKELSREQGAMIFIVTSSNGQFSKELSRHLNRVGIHVRESIVEQARQQLGQDSQLPTPDAGAGQPEPIPERQEDINKQADAAIRDLFPRIPNTDRQMILEHSFNKARLSDKKDPPVGLAAHVTLSRRVQLAVLAHIRHNHTRYDKLLRETSYVNARKAVEGLCLDYLVKWRGDEETGRDQLDEILAEVVVISDSESEDEDEDEDDDDDEDESSDASSVEEVSPDKQTAPVRSALPTPAPMPSPPTVDLTKPDNAQPGAGTSRRAMKRRAKKEARKERLAAQRATKRAERGFNRYQAVGQAWNQAVERQRLGNAEHVPNPTATDGVDRSVHRVPQTWKPSEAESVRPMDQGIYYTRETLQPARYAYEPVSQQPRPAYSSVQRPSYAEAAPRVADAESYRGQDWPIQRLPLRNSSRPIVGPPAASHASTLIERVRHHGEDLKDYLVPSVEQRSPDVAKFPADFPSQEYRPPREAHNDVPSRQVHYTLDTREEFITLPPRSEGIRTATAPAARPESYIVVSSQPRGMTRSYAPVAGTGNHSDTTSYRDDAHRGDYGRPVRVDSQSWIREDNAYPRSELRPIVIHDSPEPVRHDNMQPARFSLEVRPPRRSPPARREHEDANHSGAIYVGDRDRWRSDTRNGQYVEDQLGDFCEIVRVSNKFPKRHGSQPVPVEAELYDPRPTESRPQDSGHAYREDERIYDSRSGHSAYPRTERVIARYEQPADYRSEEIVSGIKRHADGYPSGSVKRQERVLGIETDGHFQPVTAYVPVDHNYQYQPQATHAPIRTPTYAPVSGYPPHH</sequence>
<dbReference type="InterPro" id="IPR018744">
    <property type="entry name" value="DUF2293"/>
</dbReference>
<evidence type="ECO:0000259" key="2">
    <source>
        <dbReference type="Pfam" id="PF10056"/>
    </source>
</evidence>
<feature type="compositionally biased region" description="Basic and acidic residues" evidence="1">
    <location>
        <begin position="370"/>
        <end position="388"/>
    </location>
</feature>
<feature type="region of interest" description="Disordered" evidence="1">
    <location>
        <begin position="409"/>
        <end position="440"/>
    </location>
</feature>
<name>A0AAE0UAV1_SORBR</name>
<keyword evidence="4" id="KW-1185">Reference proteome</keyword>
<feature type="domain" description="DUF2293" evidence="2">
    <location>
        <begin position="179"/>
        <end position="268"/>
    </location>
</feature>
<comment type="caution">
    <text evidence="3">The sequence shown here is derived from an EMBL/GenBank/DDBJ whole genome shotgun (WGS) entry which is preliminary data.</text>
</comment>
<feature type="compositionally biased region" description="Basic residues" evidence="1">
    <location>
        <begin position="360"/>
        <end position="369"/>
    </location>
</feature>